<sequence>MMWQATPGPADDAAVPRHAAEPVTAAPPVAIRVGAAAVSLTVVAALAVVGWSVVTGSPRQAAEPARPPSATPSASPSVSPAPGPDEWRLPERTWAPLPPADPASPLYGAQSTALDALSPVALEGCPTPTAPVGEEQWRLAVAQQWTCVHASWAPVFAQLGWPADQPALEFFAGEGTDSDCGYLEAPAFYCASGSGHVYFGDGHYAMATAWVLSVNEMVNHEYGHHLQHLSGVTAAKLQSPHSAELERRAELQATCWAATMTMHNTALAFDDAALASWMARLDTMLVDGVHGSRESIRYWGTRGLYAETLGDCNTWVVAADAVD</sequence>
<comment type="caution">
    <text evidence="2">The sequence shown here is derived from an EMBL/GenBank/DDBJ whole genome shotgun (WGS) entry which is preliminary data.</text>
</comment>
<dbReference type="Pfam" id="PF04228">
    <property type="entry name" value="Zn_peptidase"/>
    <property type="match status" value="1"/>
</dbReference>
<proteinExistence type="predicted"/>
<protein>
    <submittedName>
        <fullName evidence="2">Uncharacterized protein</fullName>
    </submittedName>
</protein>
<evidence type="ECO:0000256" key="1">
    <source>
        <dbReference type="SAM" id="MobiDB-lite"/>
    </source>
</evidence>
<evidence type="ECO:0000313" key="2">
    <source>
        <dbReference type="EMBL" id="OCL37257.1"/>
    </source>
</evidence>
<feature type="region of interest" description="Disordered" evidence="1">
    <location>
        <begin position="58"/>
        <end position="102"/>
    </location>
</feature>
<dbReference type="RefSeq" id="WP_068749463.1">
    <property type="nucleotide sequence ID" value="NZ_LR214441.1"/>
</dbReference>
<dbReference type="Proteomes" id="UP000093501">
    <property type="component" value="Unassembled WGS sequence"/>
</dbReference>
<dbReference type="InterPro" id="IPR007343">
    <property type="entry name" value="Uncharacterised_pept_Zn_put"/>
</dbReference>
<feature type="compositionally biased region" description="Low complexity" evidence="1">
    <location>
        <begin position="71"/>
        <end position="80"/>
    </location>
</feature>
<dbReference type="AlphaFoldDB" id="A0A1C0AS70"/>
<gene>
    <name evidence="2" type="ORF">BCR15_11170</name>
</gene>
<keyword evidence="3" id="KW-1185">Reference proteome</keyword>
<evidence type="ECO:0000313" key="3">
    <source>
        <dbReference type="Proteomes" id="UP000093501"/>
    </source>
</evidence>
<reference evidence="3" key="1">
    <citation type="submission" date="2016-07" db="EMBL/GenBank/DDBJ databases">
        <authorList>
            <person name="Florea S."/>
            <person name="Webb J.S."/>
            <person name="Jaromczyk J."/>
            <person name="Schardl C.L."/>
        </authorList>
    </citation>
    <scope>NUCLEOTIDE SEQUENCE [LARGE SCALE GENOMIC DNA]</scope>
    <source>
        <strain evidence="3">IPBSL-7</strain>
    </source>
</reference>
<dbReference type="EMBL" id="MBQD01000001">
    <property type="protein sequence ID" value="OCL37257.1"/>
    <property type="molecule type" value="Genomic_DNA"/>
</dbReference>
<name>A0A1C0AS70_9ACTN</name>
<organism evidence="2 3">
    <name type="scientific">Tessaracoccus lapidicaptus</name>
    <dbReference type="NCBI Taxonomy" id="1427523"/>
    <lineage>
        <taxon>Bacteria</taxon>
        <taxon>Bacillati</taxon>
        <taxon>Actinomycetota</taxon>
        <taxon>Actinomycetes</taxon>
        <taxon>Propionibacteriales</taxon>
        <taxon>Propionibacteriaceae</taxon>
        <taxon>Tessaracoccus</taxon>
    </lineage>
</organism>
<accession>A0A1C0AS70</accession>